<sequence>MQPHLLAALLALRAVAAPQSTAEPPSADLVVEDGVELDGNFIDDPIFEILSKYTVLPSDPNAEVVEIRQRRSPPETVTAEVASKMKSPGGGKDGLFYRGDSRPPAAVFAEGFAPQGTNTELENHLSFRGNSGLVSVSRSPQQADLYAFGRSPNRATTGYMYVINAKDIPDGYWVPGIYPPEKNPAVARNREFAVVGSIPGSSISHAYEVTKDKPHSRSTKIDNDNYAYKKSPSCFGFFGKRATCDPAKYTPEPTKAGRVRAKVSAKFRAGARAGAAVAFEALSPYAHDVLAIVKSWDNPIGHAVSWFDDTITSIQEAIGGPQVPEIYGNTLKLRFICWMRGEQRWKNDVDRACDRLHGSKPNPPTPEEKRVKAINNLLNACEKLEDPNEKLANADQKNELLERCEVFREHAEDASTGIDSEYTYEGDDSYPPPHEADVGIYIDENGVEHAIPW</sequence>
<dbReference type="Gene3D" id="3.90.210.10">
    <property type="entry name" value="Heat-Labile Enterotoxin, subunit A"/>
    <property type="match status" value="1"/>
</dbReference>
<evidence type="ECO:0000256" key="1">
    <source>
        <dbReference type="SAM" id="SignalP"/>
    </source>
</evidence>
<evidence type="ECO:0000313" key="3">
    <source>
        <dbReference type="EMBL" id="EXV03862.1"/>
    </source>
</evidence>
<dbReference type="eggNOG" id="ENOG502T487">
    <property type="taxonomic scope" value="Eukaryota"/>
</dbReference>
<dbReference type="HOGENOM" id="CLU_028688_0_0_1"/>
<keyword evidence="1" id="KW-0732">Signal</keyword>
<dbReference type="AlphaFoldDB" id="A0A0A1V0Q2"/>
<dbReference type="InterPro" id="IPR054695">
    <property type="entry name" value="Pierisin-like_dom"/>
</dbReference>
<reference evidence="3 4" key="1">
    <citation type="submission" date="2014-02" db="EMBL/GenBank/DDBJ databases">
        <title>The genome sequence of the entomopathogenic fungus Metarhizium robertsii ARSEF 2575.</title>
        <authorList>
            <person name="Giuliano Garisto Donzelli B."/>
            <person name="Roe B.A."/>
            <person name="Macmil S.L."/>
            <person name="Krasnoff S.B."/>
            <person name="Gibson D.M."/>
        </authorList>
    </citation>
    <scope>NUCLEOTIDE SEQUENCE [LARGE SCALE GENOMIC DNA]</scope>
    <source>
        <strain evidence="3 4">ARSEF 2575</strain>
    </source>
</reference>
<accession>A0A0A1V0Q2</accession>
<evidence type="ECO:0000313" key="4">
    <source>
        <dbReference type="Proteomes" id="UP000030151"/>
    </source>
</evidence>
<dbReference type="EMBL" id="JELW01000002">
    <property type="protein sequence ID" value="EXV03862.1"/>
    <property type="molecule type" value="Genomic_DNA"/>
</dbReference>
<name>A0A0A1V0Q2_9HYPO</name>
<comment type="caution">
    <text evidence="3">The sequence shown here is derived from an EMBL/GenBank/DDBJ whole genome shotgun (WGS) entry which is preliminary data.</text>
</comment>
<dbReference type="Pfam" id="PF22596">
    <property type="entry name" value="Scabin-like"/>
    <property type="match status" value="1"/>
</dbReference>
<gene>
    <name evidence="3" type="ORF">X797_001531</name>
</gene>
<proteinExistence type="predicted"/>
<evidence type="ECO:0000259" key="2">
    <source>
        <dbReference type="Pfam" id="PF22596"/>
    </source>
</evidence>
<dbReference type="Proteomes" id="UP000030151">
    <property type="component" value="Unassembled WGS sequence"/>
</dbReference>
<feature type="domain" description="Pierisin-like" evidence="2">
    <location>
        <begin position="97"/>
        <end position="225"/>
    </location>
</feature>
<feature type="chain" id="PRO_5001980990" description="Pierisin-like domain-containing protein" evidence="1">
    <location>
        <begin position="23"/>
        <end position="453"/>
    </location>
</feature>
<protein>
    <recommendedName>
        <fullName evidence="2">Pierisin-like domain-containing protein</fullName>
    </recommendedName>
</protein>
<feature type="signal peptide" evidence="1">
    <location>
        <begin position="1"/>
        <end position="22"/>
    </location>
</feature>
<dbReference type="OrthoDB" id="4868762at2759"/>
<organism evidence="3 4">
    <name type="scientific">Metarhizium robertsii</name>
    <dbReference type="NCBI Taxonomy" id="568076"/>
    <lineage>
        <taxon>Eukaryota</taxon>
        <taxon>Fungi</taxon>
        <taxon>Dikarya</taxon>
        <taxon>Ascomycota</taxon>
        <taxon>Pezizomycotina</taxon>
        <taxon>Sordariomycetes</taxon>
        <taxon>Hypocreomycetidae</taxon>
        <taxon>Hypocreales</taxon>
        <taxon>Clavicipitaceae</taxon>
        <taxon>Metarhizium</taxon>
    </lineage>
</organism>
<dbReference type="SUPFAM" id="SSF56399">
    <property type="entry name" value="ADP-ribosylation"/>
    <property type="match status" value="1"/>
</dbReference>